<proteinExistence type="inferred from homology"/>
<evidence type="ECO:0000313" key="12">
    <source>
        <dbReference type="Proteomes" id="UP000479190"/>
    </source>
</evidence>
<dbReference type="CDD" id="cd00143">
    <property type="entry name" value="PP2Cc"/>
    <property type="match status" value="1"/>
</dbReference>
<dbReference type="Gene3D" id="3.60.40.10">
    <property type="entry name" value="PPM-type phosphatase domain"/>
    <property type="match status" value="1"/>
</dbReference>
<evidence type="ECO:0000256" key="1">
    <source>
        <dbReference type="ARBA" id="ARBA00001936"/>
    </source>
</evidence>
<evidence type="ECO:0000259" key="10">
    <source>
        <dbReference type="PROSITE" id="PS51746"/>
    </source>
</evidence>
<dbReference type="Proteomes" id="UP000479190">
    <property type="component" value="Unassembled WGS sequence"/>
</dbReference>
<dbReference type="PROSITE" id="PS51746">
    <property type="entry name" value="PPM_2"/>
    <property type="match status" value="1"/>
</dbReference>
<dbReference type="PANTHER" id="PTHR13832">
    <property type="entry name" value="PROTEIN PHOSPHATASE 2C"/>
    <property type="match status" value="1"/>
</dbReference>
<dbReference type="InterPro" id="IPR036457">
    <property type="entry name" value="PPM-type-like_dom_sf"/>
</dbReference>
<keyword evidence="4" id="KW-0479">Metal-binding</keyword>
<dbReference type="InterPro" id="IPR015655">
    <property type="entry name" value="PP2C"/>
</dbReference>
<keyword evidence="7" id="KW-0904">Protein phosphatase</keyword>
<name>A0A6H5IGZ3_9HYME</name>
<dbReference type="SMART" id="SM00332">
    <property type="entry name" value="PP2Cc"/>
    <property type="match status" value="1"/>
</dbReference>
<evidence type="ECO:0000256" key="2">
    <source>
        <dbReference type="ARBA" id="ARBA00006702"/>
    </source>
</evidence>
<evidence type="ECO:0000256" key="6">
    <source>
        <dbReference type="ARBA" id="ARBA00022842"/>
    </source>
</evidence>
<evidence type="ECO:0000256" key="8">
    <source>
        <dbReference type="ARBA" id="ARBA00023211"/>
    </source>
</evidence>
<dbReference type="EMBL" id="CADCXV010000828">
    <property type="protein sequence ID" value="CAB0036730.1"/>
    <property type="molecule type" value="Genomic_DNA"/>
</dbReference>
<accession>A0A6H5IGZ3</accession>
<comment type="cofactor">
    <cofactor evidence="1">
        <name>Mn(2+)</name>
        <dbReference type="ChEBI" id="CHEBI:29035"/>
    </cofactor>
</comment>
<evidence type="ECO:0000256" key="4">
    <source>
        <dbReference type="ARBA" id="ARBA00022723"/>
    </source>
</evidence>
<dbReference type="GO" id="GO:0004722">
    <property type="term" value="F:protein serine/threonine phosphatase activity"/>
    <property type="evidence" value="ECO:0007669"/>
    <property type="project" value="UniProtKB-EC"/>
</dbReference>
<dbReference type="SUPFAM" id="SSF81606">
    <property type="entry name" value="PP2C-like"/>
    <property type="match status" value="1"/>
</dbReference>
<dbReference type="PANTHER" id="PTHR13832:SF803">
    <property type="entry name" value="PROTEIN PHOSPHATASE 1G"/>
    <property type="match status" value="1"/>
</dbReference>
<evidence type="ECO:0000256" key="9">
    <source>
        <dbReference type="SAM" id="MobiDB-lite"/>
    </source>
</evidence>
<keyword evidence="8" id="KW-0464">Manganese</keyword>
<protein>
    <recommendedName>
        <fullName evidence="3">protein-serine/threonine phosphatase</fullName>
        <ecNumber evidence="3">3.1.3.16</ecNumber>
    </recommendedName>
</protein>
<feature type="region of interest" description="Disordered" evidence="9">
    <location>
        <begin position="1"/>
        <end position="20"/>
    </location>
</feature>
<evidence type="ECO:0000313" key="11">
    <source>
        <dbReference type="EMBL" id="CAB0036730.1"/>
    </source>
</evidence>
<feature type="region of interest" description="Disordered" evidence="9">
    <location>
        <begin position="222"/>
        <end position="269"/>
    </location>
</feature>
<dbReference type="EC" id="3.1.3.16" evidence="3"/>
<feature type="compositionally biased region" description="Basic and acidic residues" evidence="9">
    <location>
        <begin position="256"/>
        <end position="269"/>
    </location>
</feature>
<dbReference type="GO" id="GO:0046872">
    <property type="term" value="F:metal ion binding"/>
    <property type="evidence" value="ECO:0007669"/>
    <property type="project" value="UniProtKB-KW"/>
</dbReference>
<evidence type="ECO:0000256" key="7">
    <source>
        <dbReference type="ARBA" id="ARBA00022912"/>
    </source>
</evidence>
<gene>
    <name evidence="11" type="ORF">TBRA_LOCUS8583</name>
</gene>
<organism evidence="11 12">
    <name type="scientific">Trichogramma brassicae</name>
    <dbReference type="NCBI Taxonomy" id="86971"/>
    <lineage>
        <taxon>Eukaryota</taxon>
        <taxon>Metazoa</taxon>
        <taxon>Ecdysozoa</taxon>
        <taxon>Arthropoda</taxon>
        <taxon>Hexapoda</taxon>
        <taxon>Insecta</taxon>
        <taxon>Pterygota</taxon>
        <taxon>Neoptera</taxon>
        <taxon>Endopterygota</taxon>
        <taxon>Hymenoptera</taxon>
        <taxon>Apocrita</taxon>
        <taxon>Proctotrupomorpha</taxon>
        <taxon>Chalcidoidea</taxon>
        <taxon>Trichogrammatidae</taxon>
        <taxon>Trichogramma</taxon>
    </lineage>
</organism>
<keyword evidence="12" id="KW-1185">Reference proteome</keyword>
<dbReference type="InterPro" id="IPR001932">
    <property type="entry name" value="PPM-type_phosphatase-like_dom"/>
</dbReference>
<dbReference type="Pfam" id="PF00481">
    <property type="entry name" value="PP2C"/>
    <property type="match status" value="1"/>
</dbReference>
<comment type="similarity">
    <text evidence="2">Belongs to the PP2C family.</text>
</comment>
<keyword evidence="6" id="KW-0460">Magnesium</keyword>
<keyword evidence="5" id="KW-0378">Hydrolase</keyword>
<evidence type="ECO:0000256" key="5">
    <source>
        <dbReference type="ARBA" id="ARBA00022801"/>
    </source>
</evidence>
<reference evidence="11 12" key="1">
    <citation type="submission" date="2020-02" db="EMBL/GenBank/DDBJ databases">
        <authorList>
            <person name="Ferguson B K."/>
        </authorList>
    </citation>
    <scope>NUCLEOTIDE SEQUENCE [LARGE SCALE GENOMIC DNA]</scope>
</reference>
<evidence type="ECO:0000256" key="3">
    <source>
        <dbReference type="ARBA" id="ARBA00013081"/>
    </source>
</evidence>
<dbReference type="AlphaFoldDB" id="A0A6H5IGZ3"/>
<feature type="domain" description="PPM-type phosphatase" evidence="10">
    <location>
        <begin position="1"/>
        <end position="216"/>
    </location>
</feature>
<sequence length="269" mass="28974">MGAYLSEPIVDKESTDESSGNLVCGASSMQGWRIHQEPGFDSGCTAVVAVLKGDELYVANAGDSRCVLCREGQAVELSFDHKPEDAPEMERITKAGGNVTADGRVNGGLNLSRALGDHSYKKNICLPAQEQMISALPDIQTITIDRKKDEFLVLACDGIWNFMSSQNVVSFIKSRLDRGYKQMSKICEELFDHCLAPSTLGDGTGCDNMTAIIVQFKKAEGGEGEAKAVEVTSVSKKRPASPNASTENGADCSTDDNGRDDKRFKSESC</sequence>
<dbReference type="OrthoDB" id="2333377at2759"/>